<evidence type="ECO:0000256" key="1">
    <source>
        <dbReference type="SAM" id="Phobius"/>
    </source>
</evidence>
<evidence type="ECO:0000313" key="3">
    <source>
        <dbReference type="Proteomes" id="UP000800097"/>
    </source>
</evidence>
<protein>
    <submittedName>
        <fullName evidence="2">Uncharacterized protein</fullName>
    </submittedName>
</protein>
<keyword evidence="3" id="KW-1185">Reference proteome</keyword>
<sequence length="123" mass="14693">MTCLTEGSADGSWIRLLLPHYLLDGSRRVHYLLHFRWYFFLLHLWACIQRLFLFLFLFLFFRFPLFSFLDDLWSCALGVALCGLRRCMNVHTGNTDHVSSFIHWISYKSPFGHVLCRLRTFIL</sequence>
<reference evidence="2" key="1">
    <citation type="journal article" date="2020" name="Stud. Mycol.">
        <title>101 Dothideomycetes genomes: a test case for predicting lifestyles and emergence of pathogens.</title>
        <authorList>
            <person name="Haridas S."/>
            <person name="Albert R."/>
            <person name="Binder M."/>
            <person name="Bloem J."/>
            <person name="Labutti K."/>
            <person name="Salamov A."/>
            <person name="Andreopoulos B."/>
            <person name="Baker S."/>
            <person name="Barry K."/>
            <person name="Bills G."/>
            <person name="Bluhm B."/>
            <person name="Cannon C."/>
            <person name="Castanera R."/>
            <person name="Culley D."/>
            <person name="Daum C."/>
            <person name="Ezra D."/>
            <person name="Gonzalez J."/>
            <person name="Henrissat B."/>
            <person name="Kuo A."/>
            <person name="Liang C."/>
            <person name="Lipzen A."/>
            <person name="Lutzoni F."/>
            <person name="Magnuson J."/>
            <person name="Mondo S."/>
            <person name="Nolan M."/>
            <person name="Ohm R."/>
            <person name="Pangilinan J."/>
            <person name="Park H.-J."/>
            <person name="Ramirez L."/>
            <person name="Alfaro M."/>
            <person name="Sun H."/>
            <person name="Tritt A."/>
            <person name="Yoshinaga Y."/>
            <person name="Zwiers L.-H."/>
            <person name="Turgeon B."/>
            <person name="Goodwin S."/>
            <person name="Spatafora J."/>
            <person name="Crous P."/>
            <person name="Grigoriev I."/>
        </authorList>
    </citation>
    <scope>NUCLEOTIDE SEQUENCE</scope>
    <source>
        <strain evidence="2">CBS 379.55</strain>
    </source>
</reference>
<name>A0A6A6JC10_WESOR</name>
<feature type="transmembrane region" description="Helical" evidence="1">
    <location>
        <begin position="37"/>
        <end position="59"/>
    </location>
</feature>
<gene>
    <name evidence="2" type="ORF">EI97DRAFT_142978</name>
</gene>
<organism evidence="2 3">
    <name type="scientific">Westerdykella ornata</name>
    <dbReference type="NCBI Taxonomy" id="318751"/>
    <lineage>
        <taxon>Eukaryota</taxon>
        <taxon>Fungi</taxon>
        <taxon>Dikarya</taxon>
        <taxon>Ascomycota</taxon>
        <taxon>Pezizomycotina</taxon>
        <taxon>Dothideomycetes</taxon>
        <taxon>Pleosporomycetidae</taxon>
        <taxon>Pleosporales</taxon>
        <taxon>Sporormiaceae</taxon>
        <taxon>Westerdykella</taxon>
    </lineage>
</organism>
<dbReference type="RefSeq" id="XP_033651293.1">
    <property type="nucleotide sequence ID" value="XM_033793214.1"/>
</dbReference>
<evidence type="ECO:0000313" key="2">
    <source>
        <dbReference type="EMBL" id="KAF2273754.1"/>
    </source>
</evidence>
<dbReference type="GeneID" id="54546389"/>
<dbReference type="EMBL" id="ML986507">
    <property type="protein sequence ID" value="KAF2273754.1"/>
    <property type="molecule type" value="Genomic_DNA"/>
</dbReference>
<proteinExistence type="predicted"/>
<accession>A0A6A6JC10</accession>
<keyword evidence="1" id="KW-0472">Membrane</keyword>
<dbReference type="AlphaFoldDB" id="A0A6A6JC10"/>
<keyword evidence="1" id="KW-1133">Transmembrane helix</keyword>
<dbReference type="Proteomes" id="UP000800097">
    <property type="component" value="Unassembled WGS sequence"/>
</dbReference>
<keyword evidence="1" id="KW-0812">Transmembrane</keyword>